<evidence type="ECO:0000313" key="9">
    <source>
        <dbReference type="WBParaSite" id="HPBE_0000276401-mRNA-1"/>
    </source>
</evidence>
<keyword evidence="4" id="KW-0472">Membrane</keyword>
<keyword evidence="2" id="KW-0479">Metal-binding</keyword>
<dbReference type="InterPro" id="IPR006068">
    <property type="entry name" value="ATPase_P-typ_cation-transptr_C"/>
</dbReference>
<feature type="domain" description="Cation-transporting P-type ATPase C-terminal" evidence="5">
    <location>
        <begin position="53"/>
        <end position="111"/>
    </location>
</feature>
<dbReference type="GO" id="GO:0005388">
    <property type="term" value="F:P-type calcium transporter activity"/>
    <property type="evidence" value="ECO:0007669"/>
    <property type="project" value="InterPro"/>
</dbReference>
<keyword evidence="4" id="KW-1133">Transmembrane helix</keyword>
<evidence type="ECO:0000256" key="2">
    <source>
        <dbReference type="ARBA" id="ARBA00022723"/>
    </source>
</evidence>
<dbReference type="Pfam" id="PF12424">
    <property type="entry name" value="ATP_Ca_trans_C"/>
    <property type="match status" value="1"/>
</dbReference>
<proteinExistence type="predicted"/>
<feature type="domain" description="Plasma membrane calcium transporting P-type ATPase C-terminal" evidence="6">
    <location>
        <begin position="150"/>
        <end position="166"/>
    </location>
</feature>
<sequence length="257" mass="29521">MGFPSGAAYLIWTVLQGLFSNPIYYVIWIATFVSQILIVQFAGAANLIWMVLQGLFSNPIYYVIWIATFVSQILIVQFGGRWFSTAALNIEQWLWCMALGVGTLLWGQLVTSIPTGSLPQNMTIGSGEAPMNDPLMPDYEDPDTHEKRSGQILWVRGLTRLQTQVRRFYAEGRVLQWLRTPCESHRVEAEDDKSCFSLRAWDYCCNQRTSLCNGILRWLPRQHAFHSRFSKCRGRELVAFARSITVWRHDSLSRLSF</sequence>
<dbReference type="PANTHER" id="PTHR24093">
    <property type="entry name" value="CATION TRANSPORTING ATPASE"/>
    <property type="match status" value="1"/>
</dbReference>
<keyword evidence="4" id="KW-0812">Transmembrane</keyword>
<dbReference type="GO" id="GO:0005886">
    <property type="term" value="C:plasma membrane"/>
    <property type="evidence" value="ECO:0007669"/>
    <property type="project" value="TreeGrafter"/>
</dbReference>
<dbReference type="InterPro" id="IPR023298">
    <property type="entry name" value="ATPase_P-typ_TM_dom_sf"/>
</dbReference>
<accession>A0A183F9C2</accession>
<evidence type="ECO:0000313" key="7">
    <source>
        <dbReference type="EMBL" id="VDO28118.1"/>
    </source>
</evidence>
<dbReference type="AlphaFoldDB" id="A0A183F9C2"/>
<dbReference type="PANTHER" id="PTHR24093:SF369">
    <property type="entry name" value="CALCIUM-TRANSPORTING ATPASE"/>
    <property type="match status" value="1"/>
</dbReference>
<protein>
    <submittedName>
        <fullName evidence="9">PhoLip_ATPase_C domain-containing protein</fullName>
    </submittedName>
</protein>
<dbReference type="GO" id="GO:0012505">
    <property type="term" value="C:endomembrane system"/>
    <property type="evidence" value="ECO:0007669"/>
    <property type="project" value="UniProtKB-SubCell"/>
</dbReference>
<dbReference type="WBParaSite" id="HPBE_0000276401-mRNA-1">
    <property type="protein sequence ID" value="HPBE_0000276401-mRNA-1"/>
    <property type="gene ID" value="HPBE_0000276401"/>
</dbReference>
<evidence type="ECO:0000256" key="4">
    <source>
        <dbReference type="SAM" id="Phobius"/>
    </source>
</evidence>
<comment type="subcellular location">
    <subcellularLocation>
        <location evidence="1">Endomembrane system</location>
        <topology evidence="1">Multi-pass membrane protein</topology>
    </subcellularLocation>
</comment>
<keyword evidence="3" id="KW-0460">Magnesium</keyword>
<dbReference type="SUPFAM" id="SSF81665">
    <property type="entry name" value="Calcium ATPase, transmembrane domain M"/>
    <property type="match status" value="1"/>
</dbReference>
<dbReference type="Pfam" id="PF00689">
    <property type="entry name" value="Cation_ATPase_C"/>
    <property type="match status" value="1"/>
</dbReference>
<reference evidence="9" key="2">
    <citation type="submission" date="2019-09" db="UniProtKB">
        <authorList>
            <consortium name="WormBaseParasite"/>
        </authorList>
    </citation>
    <scope>IDENTIFICATION</scope>
</reference>
<accession>A0A3P7XE15</accession>
<feature type="transmembrane region" description="Helical" evidence="4">
    <location>
        <begin position="60"/>
        <end position="80"/>
    </location>
</feature>
<dbReference type="GO" id="GO:0051480">
    <property type="term" value="P:regulation of cytosolic calcium ion concentration"/>
    <property type="evidence" value="ECO:0007669"/>
    <property type="project" value="TreeGrafter"/>
</dbReference>
<gene>
    <name evidence="7" type="ORF">HPBE_LOCUS2765</name>
</gene>
<evidence type="ECO:0000259" key="5">
    <source>
        <dbReference type="Pfam" id="PF00689"/>
    </source>
</evidence>
<reference evidence="7 8" key="1">
    <citation type="submission" date="2018-11" db="EMBL/GenBank/DDBJ databases">
        <authorList>
            <consortium name="Pathogen Informatics"/>
        </authorList>
    </citation>
    <scope>NUCLEOTIDE SEQUENCE [LARGE SCALE GENOMIC DNA]</scope>
</reference>
<evidence type="ECO:0000256" key="1">
    <source>
        <dbReference type="ARBA" id="ARBA00004127"/>
    </source>
</evidence>
<dbReference type="Gene3D" id="1.20.1110.10">
    <property type="entry name" value="Calcium-transporting ATPase, transmembrane domain"/>
    <property type="match status" value="1"/>
</dbReference>
<dbReference type="OrthoDB" id="5827117at2759"/>
<dbReference type="EMBL" id="UZAH01004868">
    <property type="protein sequence ID" value="VDO28118.1"/>
    <property type="molecule type" value="Genomic_DNA"/>
</dbReference>
<keyword evidence="8" id="KW-1185">Reference proteome</keyword>
<dbReference type="Proteomes" id="UP000050761">
    <property type="component" value="Unassembled WGS sequence"/>
</dbReference>
<evidence type="ECO:0000313" key="8">
    <source>
        <dbReference type="Proteomes" id="UP000050761"/>
    </source>
</evidence>
<dbReference type="InterPro" id="IPR022141">
    <property type="entry name" value="ATP_Ca_trans_C"/>
</dbReference>
<evidence type="ECO:0000259" key="6">
    <source>
        <dbReference type="Pfam" id="PF12424"/>
    </source>
</evidence>
<organism evidence="8 9">
    <name type="scientific">Heligmosomoides polygyrus</name>
    <name type="common">Parasitic roundworm</name>
    <dbReference type="NCBI Taxonomy" id="6339"/>
    <lineage>
        <taxon>Eukaryota</taxon>
        <taxon>Metazoa</taxon>
        <taxon>Ecdysozoa</taxon>
        <taxon>Nematoda</taxon>
        <taxon>Chromadorea</taxon>
        <taxon>Rhabditida</taxon>
        <taxon>Rhabditina</taxon>
        <taxon>Rhabditomorpha</taxon>
        <taxon>Strongyloidea</taxon>
        <taxon>Heligmosomidae</taxon>
        <taxon>Heligmosomoides</taxon>
    </lineage>
</organism>
<name>A0A183F9C2_HELPZ</name>
<feature type="transmembrane region" description="Helical" evidence="4">
    <location>
        <begin position="23"/>
        <end position="48"/>
    </location>
</feature>
<dbReference type="GO" id="GO:0046872">
    <property type="term" value="F:metal ion binding"/>
    <property type="evidence" value="ECO:0007669"/>
    <property type="project" value="UniProtKB-KW"/>
</dbReference>
<feature type="transmembrane region" description="Helical" evidence="4">
    <location>
        <begin position="92"/>
        <end position="113"/>
    </location>
</feature>
<evidence type="ECO:0000256" key="3">
    <source>
        <dbReference type="ARBA" id="ARBA00022842"/>
    </source>
</evidence>